<evidence type="ECO:0000256" key="1">
    <source>
        <dbReference type="ARBA" id="ARBA00022723"/>
    </source>
</evidence>
<dbReference type="SUPFAM" id="SSF51182">
    <property type="entry name" value="RmlC-like cupins"/>
    <property type="match status" value="1"/>
</dbReference>
<reference evidence="3" key="1">
    <citation type="submission" date="2022-10" db="EMBL/GenBank/DDBJ databases">
        <title>The WGS of Solirubrobacter sp. CPCC 204708.</title>
        <authorList>
            <person name="Jiang Z."/>
        </authorList>
    </citation>
    <scope>NUCLEOTIDE SEQUENCE</scope>
    <source>
        <strain evidence="3">CPCC 204708</strain>
    </source>
</reference>
<accession>A0ABT4RPG6</accession>
<dbReference type="RefSeq" id="WP_202957559.1">
    <property type="nucleotide sequence ID" value="NZ_JAPCID010000040.1"/>
</dbReference>
<dbReference type="InterPro" id="IPR013096">
    <property type="entry name" value="Cupin_2"/>
</dbReference>
<dbReference type="InterPro" id="IPR014710">
    <property type="entry name" value="RmlC-like_jellyroll"/>
</dbReference>
<proteinExistence type="predicted"/>
<evidence type="ECO:0000313" key="4">
    <source>
        <dbReference type="Proteomes" id="UP001147700"/>
    </source>
</evidence>
<dbReference type="EMBL" id="JAPCID010000040">
    <property type="protein sequence ID" value="MDA0140460.1"/>
    <property type="molecule type" value="Genomic_DNA"/>
</dbReference>
<evidence type="ECO:0000259" key="2">
    <source>
        <dbReference type="Pfam" id="PF07883"/>
    </source>
</evidence>
<dbReference type="Pfam" id="PF07883">
    <property type="entry name" value="Cupin_2"/>
    <property type="match status" value="1"/>
</dbReference>
<dbReference type="PANTHER" id="PTHR35848">
    <property type="entry name" value="OXALATE-BINDING PROTEIN"/>
    <property type="match status" value="1"/>
</dbReference>
<dbReference type="Proteomes" id="UP001147700">
    <property type="component" value="Unassembled WGS sequence"/>
</dbReference>
<keyword evidence="1" id="KW-0479">Metal-binding</keyword>
<sequence>MERLKVGSDEIAIHARGSALLATEVTIPAGGGPPGLHRHPSEELYRVEAGRLTIYREHERIVATPGSVVHIPGGAAHTVRNESDEPARAYVVFSPGTEMEAFVRALAANPGDVVALAEAHGIEFVQ</sequence>
<gene>
    <name evidence="3" type="ORF">OJ962_23385</name>
</gene>
<keyword evidence="4" id="KW-1185">Reference proteome</keyword>
<dbReference type="Gene3D" id="2.60.120.10">
    <property type="entry name" value="Jelly Rolls"/>
    <property type="match status" value="1"/>
</dbReference>
<feature type="domain" description="Cupin type-2" evidence="2">
    <location>
        <begin position="24"/>
        <end position="93"/>
    </location>
</feature>
<name>A0ABT4RPG6_9ACTN</name>
<organism evidence="3 4">
    <name type="scientific">Solirubrobacter deserti</name>
    <dbReference type="NCBI Taxonomy" id="2282478"/>
    <lineage>
        <taxon>Bacteria</taxon>
        <taxon>Bacillati</taxon>
        <taxon>Actinomycetota</taxon>
        <taxon>Thermoleophilia</taxon>
        <taxon>Solirubrobacterales</taxon>
        <taxon>Solirubrobacteraceae</taxon>
        <taxon>Solirubrobacter</taxon>
    </lineage>
</organism>
<evidence type="ECO:0000313" key="3">
    <source>
        <dbReference type="EMBL" id="MDA0140460.1"/>
    </source>
</evidence>
<comment type="caution">
    <text evidence="3">The sequence shown here is derived from an EMBL/GenBank/DDBJ whole genome shotgun (WGS) entry which is preliminary data.</text>
</comment>
<protein>
    <submittedName>
        <fullName evidence="3">Cupin domain-containing protein</fullName>
    </submittedName>
</protein>
<dbReference type="InterPro" id="IPR051610">
    <property type="entry name" value="GPI/OXD"/>
</dbReference>
<dbReference type="InterPro" id="IPR011051">
    <property type="entry name" value="RmlC_Cupin_sf"/>
</dbReference>